<dbReference type="InterPro" id="IPR003594">
    <property type="entry name" value="HATPase_dom"/>
</dbReference>
<dbReference type="Proteomes" id="UP000000663">
    <property type="component" value="Chromosome"/>
</dbReference>
<dbReference type="SMART" id="SM00086">
    <property type="entry name" value="PAC"/>
    <property type="match status" value="2"/>
</dbReference>
<dbReference type="PANTHER" id="PTHR43304:SF1">
    <property type="entry name" value="PAC DOMAIN-CONTAINING PROTEIN"/>
    <property type="match status" value="1"/>
</dbReference>
<dbReference type="SUPFAM" id="SSF55874">
    <property type="entry name" value="ATPase domain of HSP90 chaperone/DNA topoisomerase II/histidine kinase"/>
    <property type="match status" value="1"/>
</dbReference>
<evidence type="ECO:0000313" key="10">
    <source>
        <dbReference type="EMBL" id="CAJ35520.1"/>
    </source>
</evidence>
<dbReference type="Gene3D" id="3.30.450.20">
    <property type="entry name" value="PAS domain"/>
    <property type="match status" value="2"/>
</dbReference>
<evidence type="ECO:0000259" key="8">
    <source>
        <dbReference type="PROSITE" id="PS50112"/>
    </source>
</evidence>
<dbReference type="Gene3D" id="2.10.70.100">
    <property type="match status" value="1"/>
</dbReference>
<feature type="domain" description="PAC" evidence="9">
    <location>
        <begin position="90"/>
        <end position="140"/>
    </location>
</feature>
<feature type="domain" description="PAC" evidence="9">
    <location>
        <begin position="217"/>
        <end position="270"/>
    </location>
</feature>
<feature type="domain" description="PAS" evidence="8">
    <location>
        <begin position="137"/>
        <end position="213"/>
    </location>
</feature>
<dbReference type="PROSITE" id="PS50109">
    <property type="entry name" value="HIS_KIN"/>
    <property type="match status" value="1"/>
</dbReference>
<dbReference type="PRINTS" id="PR00344">
    <property type="entry name" value="BCTRLSENSOR"/>
</dbReference>
<dbReference type="CDD" id="cd00075">
    <property type="entry name" value="HATPase"/>
    <property type="match status" value="1"/>
</dbReference>
<protein>
    <recommendedName>
        <fullName evidence="2">histidine kinase</fullName>
        <ecNumber evidence="2">2.7.13.3</ecNumber>
    </recommendedName>
</protein>
<organism evidence="10 11">
    <name type="scientific">Methanocella arvoryzae (strain DSM 22066 / NBRC 105507 / MRE50)</name>
    <dbReference type="NCBI Taxonomy" id="351160"/>
    <lineage>
        <taxon>Archaea</taxon>
        <taxon>Methanobacteriati</taxon>
        <taxon>Methanobacteriota</taxon>
        <taxon>Stenosarchaea group</taxon>
        <taxon>Methanomicrobia</taxon>
        <taxon>Methanocellales</taxon>
        <taxon>Methanocellaceae</taxon>
        <taxon>Methanocella</taxon>
    </lineage>
</organism>
<dbReference type="InterPro" id="IPR052162">
    <property type="entry name" value="Sensor_kinase/Photoreceptor"/>
</dbReference>
<evidence type="ECO:0000256" key="2">
    <source>
        <dbReference type="ARBA" id="ARBA00012438"/>
    </source>
</evidence>
<feature type="domain" description="Histidine kinase" evidence="7">
    <location>
        <begin position="281"/>
        <end position="501"/>
    </location>
</feature>
<gene>
    <name evidence="10" type="ORF">LRC596</name>
</gene>
<dbReference type="NCBIfam" id="TIGR00229">
    <property type="entry name" value="sensory_box"/>
    <property type="match status" value="2"/>
</dbReference>
<dbReference type="InterPro" id="IPR004358">
    <property type="entry name" value="Sig_transdc_His_kin-like_C"/>
</dbReference>
<dbReference type="InterPro" id="IPR013655">
    <property type="entry name" value="PAS_fold_3"/>
</dbReference>
<evidence type="ECO:0000256" key="6">
    <source>
        <dbReference type="SAM" id="Coils"/>
    </source>
</evidence>
<dbReference type="STRING" id="351160.LRC596"/>
<accession>Q0W7X3</accession>
<dbReference type="KEGG" id="rci:LRC596"/>
<keyword evidence="3" id="KW-0597">Phosphoprotein</keyword>
<evidence type="ECO:0000259" key="7">
    <source>
        <dbReference type="PROSITE" id="PS50109"/>
    </source>
</evidence>
<dbReference type="Pfam" id="PF02518">
    <property type="entry name" value="HATPase_c"/>
    <property type="match status" value="1"/>
</dbReference>
<evidence type="ECO:0000256" key="4">
    <source>
        <dbReference type="ARBA" id="ARBA00022679"/>
    </source>
</evidence>
<feature type="domain" description="PAS" evidence="8">
    <location>
        <begin position="20"/>
        <end position="71"/>
    </location>
</feature>
<evidence type="ECO:0000256" key="1">
    <source>
        <dbReference type="ARBA" id="ARBA00000085"/>
    </source>
</evidence>
<name>Q0W7X3_METAR</name>
<keyword evidence="5 10" id="KW-0418">Kinase</keyword>
<evidence type="ECO:0000259" key="9">
    <source>
        <dbReference type="PROSITE" id="PS50113"/>
    </source>
</evidence>
<dbReference type="AlphaFoldDB" id="Q0W7X3"/>
<evidence type="ECO:0000313" key="11">
    <source>
        <dbReference type="Proteomes" id="UP000000663"/>
    </source>
</evidence>
<dbReference type="InterPro" id="IPR036890">
    <property type="entry name" value="HATPase_C_sf"/>
</dbReference>
<dbReference type="InterPro" id="IPR005467">
    <property type="entry name" value="His_kinase_dom"/>
</dbReference>
<dbReference type="Gene3D" id="3.30.565.10">
    <property type="entry name" value="Histidine kinase-like ATPase, C-terminal domain"/>
    <property type="match status" value="1"/>
</dbReference>
<evidence type="ECO:0000256" key="5">
    <source>
        <dbReference type="ARBA" id="ARBA00022777"/>
    </source>
</evidence>
<proteinExistence type="predicted"/>
<dbReference type="SUPFAM" id="SSF55785">
    <property type="entry name" value="PYP-like sensor domain (PAS domain)"/>
    <property type="match status" value="2"/>
</dbReference>
<dbReference type="PROSITE" id="PS50113">
    <property type="entry name" value="PAC"/>
    <property type="match status" value="2"/>
</dbReference>
<keyword evidence="11" id="KW-1185">Reference proteome</keyword>
<keyword evidence="4" id="KW-0808">Transferase</keyword>
<feature type="coiled-coil region" evidence="6">
    <location>
        <begin position="254"/>
        <end position="281"/>
    </location>
</feature>
<dbReference type="OrthoDB" id="342253at2157"/>
<dbReference type="PANTHER" id="PTHR43304">
    <property type="entry name" value="PHYTOCHROME-LIKE PROTEIN CPH1"/>
    <property type="match status" value="1"/>
</dbReference>
<dbReference type="SMART" id="SM00091">
    <property type="entry name" value="PAS"/>
    <property type="match status" value="2"/>
</dbReference>
<dbReference type="GO" id="GO:0004673">
    <property type="term" value="F:protein histidine kinase activity"/>
    <property type="evidence" value="ECO:0007669"/>
    <property type="project" value="UniProtKB-EC"/>
</dbReference>
<dbReference type="eggNOG" id="arCOG02352">
    <property type="taxonomic scope" value="Archaea"/>
</dbReference>
<dbReference type="EC" id="2.7.13.3" evidence="2"/>
<dbReference type="PROSITE" id="PS50112">
    <property type="entry name" value="PAS"/>
    <property type="match status" value="2"/>
</dbReference>
<dbReference type="Pfam" id="PF00989">
    <property type="entry name" value="PAS"/>
    <property type="match status" value="1"/>
</dbReference>
<sequence length="502" mass="57106">MVIIRPEDIGVYSGHGLKNENNFYRVIFETAHEPMLIIRPDGRIVEVNNSLIKAFGYAKEELLRMNLADLLPIYGKPDMSGHLEKCRQGQVFEAAYRRRDGSVFPAEVSAQRAVLGDEMAFIEIIRDITDRKQAEEAMNRLRAILEKSQEIAGLGNWELDLTTNQLTWSDEVYRIFGLQPQEFGATYEAFLRFVHPDDRAAVDEAYTRSVRLGKNSYSIEHRIVRKTDGQVRIVHEKCEHYRDSSGKIIRSIGIVQDITERKQAEEELKAAKAQAELYLDLMSHDISNMHHIILMQLELALSVLDEEGKLDVRKKDMLDIPFRTLKRSVNLIHNVRTLQKVRSGEYKAEPLDLCPIIEEIINVYSDIPGRDVTIRYTPATGQRVMVSPLIKDVISNLVDNAVKHVHDPVMIDIDVARVERNGVNYYRISVVDNGDGIPDEKKELIFQRFKRGQTKAKGTGLGLYIVKTLVESFGGLIEVTDRVPGDHRKGARFNVYLPVAGA</sequence>
<keyword evidence="6" id="KW-0175">Coiled coil</keyword>
<dbReference type="InterPro" id="IPR013767">
    <property type="entry name" value="PAS_fold"/>
</dbReference>
<dbReference type="SMART" id="SM00387">
    <property type="entry name" value="HATPase_c"/>
    <property type="match status" value="1"/>
</dbReference>
<dbReference type="CDD" id="cd00130">
    <property type="entry name" value="PAS"/>
    <property type="match status" value="2"/>
</dbReference>
<dbReference type="EMBL" id="AM114193">
    <property type="protein sequence ID" value="CAJ35520.1"/>
    <property type="molecule type" value="Genomic_DNA"/>
</dbReference>
<dbReference type="InterPro" id="IPR035965">
    <property type="entry name" value="PAS-like_dom_sf"/>
</dbReference>
<dbReference type="eggNOG" id="arCOG06516">
    <property type="taxonomic scope" value="Archaea"/>
</dbReference>
<dbReference type="Pfam" id="PF08447">
    <property type="entry name" value="PAS_3"/>
    <property type="match status" value="1"/>
</dbReference>
<reference evidence="10 11" key="1">
    <citation type="journal article" date="2006" name="Science">
        <title>Genome of rice cluster I archaea -- the key methane producers in the rice rhizosphere.</title>
        <authorList>
            <person name="Erkel C."/>
            <person name="Kube M."/>
            <person name="Reinhardt R."/>
            <person name="Liesack W."/>
        </authorList>
    </citation>
    <scope>NUCLEOTIDE SEQUENCE [LARGE SCALE GENOMIC DNA]</scope>
    <source>
        <strain evidence="11">DSM 22066 / NBRC 105507 / MRE50</strain>
    </source>
</reference>
<comment type="catalytic activity">
    <reaction evidence="1">
        <text>ATP + protein L-histidine = ADP + protein N-phospho-L-histidine.</text>
        <dbReference type="EC" id="2.7.13.3"/>
    </reaction>
</comment>
<dbReference type="InterPro" id="IPR001610">
    <property type="entry name" value="PAC"/>
</dbReference>
<evidence type="ECO:0000256" key="3">
    <source>
        <dbReference type="ARBA" id="ARBA00022553"/>
    </source>
</evidence>
<dbReference type="InterPro" id="IPR000014">
    <property type="entry name" value="PAS"/>
</dbReference>
<dbReference type="InterPro" id="IPR000700">
    <property type="entry name" value="PAS-assoc_C"/>
</dbReference>